<dbReference type="Proteomes" id="UP000280296">
    <property type="component" value="Unassembled WGS sequence"/>
</dbReference>
<keyword evidence="9 12" id="KW-0560">Oxidoreductase</keyword>
<dbReference type="PANTHER" id="PTHR45846">
    <property type="entry name" value="TRNA-DIHYDROURIDINE(47) SYNTHASE [NAD(P)(+)]-LIKE"/>
    <property type="match status" value="1"/>
</dbReference>
<evidence type="ECO:0000256" key="15">
    <source>
        <dbReference type="SAM" id="MobiDB-lite"/>
    </source>
</evidence>
<dbReference type="InterPro" id="IPR013785">
    <property type="entry name" value="Aldolase_TIM"/>
</dbReference>
<accession>A0A432MPP2</accession>
<keyword evidence="4 12" id="KW-0285">Flavoprotein</keyword>
<keyword evidence="8" id="KW-0694">RNA-binding</keyword>
<evidence type="ECO:0000256" key="7">
    <source>
        <dbReference type="ARBA" id="ARBA00022857"/>
    </source>
</evidence>
<comment type="catalytic activity">
    <reaction evidence="11">
        <text>a 5,6-dihydrouridine in tRNA + NAD(+) = a uridine in tRNA + NADH + H(+)</text>
        <dbReference type="Rhea" id="RHEA:54452"/>
        <dbReference type="Rhea" id="RHEA-COMP:13339"/>
        <dbReference type="Rhea" id="RHEA-COMP:13887"/>
        <dbReference type="ChEBI" id="CHEBI:15378"/>
        <dbReference type="ChEBI" id="CHEBI:57540"/>
        <dbReference type="ChEBI" id="CHEBI:57945"/>
        <dbReference type="ChEBI" id="CHEBI:65315"/>
        <dbReference type="ChEBI" id="CHEBI:74443"/>
    </reaction>
</comment>
<sequence length="356" mass="38855">MPPPPPRAKEPLRIGSVTVPTRFFLSPLAGYTALAYRLTVRELGGLGLATTDLVNARSLIERRPKSFELAATSPEDQPASIQIYGATAWEMIEATKIVADLGPSIIDINMGCPVRKVVKAGGGSALMCDGEGARRLVEAVVEHSPVPVTVKMRLGWDQQHPTAPELARLFESIGVAAVIVHGRTRAQGFSGAVDRSGIARVVAAVERMPVVGNGDIRTVADAEAMFRETGCAAISIGRGALSNPFLFRQLQHWAEHGTAGPEPSFEDRLGVMERHFHRLVETRGEHLACLQFRKVLKWYSYAIRPPKELYLRLVNLPSRSRFDEVVAQIRAAGPSAPLPSQFEPRVPTPKGPIDRW</sequence>
<dbReference type="InterPro" id="IPR035587">
    <property type="entry name" value="DUS-like_FMN-bd"/>
</dbReference>
<evidence type="ECO:0000256" key="1">
    <source>
        <dbReference type="ARBA" id="ARBA00001917"/>
    </source>
</evidence>
<evidence type="ECO:0000256" key="10">
    <source>
        <dbReference type="ARBA" id="ARBA00048205"/>
    </source>
</evidence>
<evidence type="ECO:0000259" key="16">
    <source>
        <dbReference type="Pfam" id="PF01207"/>
    </source>
</evidence>
<dbReference type="PIRSF" id="PIRSF006621">
    <property type="entry name" value="Dus"/>
    <property type="match status" value="1"/>
</dbReference>
<keyword evidence="18" id="KW-1185">Reference proteome</keyword>
<dbReference type="PANTHER" id="PTHR45846:SF1">
    <property type="entry name" value="TRNA-DIHYDROURIDINE(47) SYNTHASE [NAD(P)(+)]-LIKE"/>
    <property type="match status" value="1"/>
</dbReference>
<comment type="cofactor">
    <cofactor evidence="1 12 14">
        <name>FMN</name>
        <dbReference type="ChEBI" id="CHEBI:58210"/>
    </cofactor>
</comment>
<gene>
    <name evidence="17" type="primary">dusB</name>
    <name evidence="17" type="ORF">TsocGM_03200</name>
</gene>
<keyword evidence="14" id="KW-0547">Nucleotide-binding</keyword>
<feature type="region of interest" description="Disordered" evidence="15">
    <location>
        <begin position="336"/>
        <end position="356"/>
    </location>
</feature>
<dbReference type="EC" id="1.3.1.-" evidence="12"/>
<evidence type="ECO:0000256" key="14">
    <source>
        <dbReference type="PIRSR" id="PIRSR006621-2"/>
    </source>
</evidence>
<evidence type="ECO:0000256" key="2">
    <source>
        <dbReference type="ARBA" id="ARBA00002790"/>
    </source>
</evidence>
<evidence type="ECO:0000313" key="17">
    <source>
        <dbReference type="EMBL" id="RUL89229.1"/>
    </source>
</evidence>
<protein>
    <recommendedName>
        <fullName evidence="12">tRNA-dihydrouridine synthase</fullName>
        <ecNumber evidence="12">1.3.1.-</ecNumber>
    </recommendedName>
</protein>
<name>A0A432MPP2_9BACT</name>
<evidence type="ECO:0000256" key="11">
    <source>
        <dbReference type="ARBA" id="ARBA00048802"/>
    </source>
</evidence>
<dbReference type="OrthoDB" id="9764501at2"/>
<dbReference type="NCBIfam" id="TIGR00737">
    <property type="entry name" value="nifR3_yhdG"/>
    <property type="match status" value="1"/>
</dbReference>
<dbReference type="Gene3D" id="3.20.20.70">
    <property type="entry name" value="Aldolase class I"/>
    <property type="match status" value="1"/>
</dbReference>
<evidence type="ECO:0000256" key="9">
    <source>
        <dbReference type="ARBA" id="ARBA00023002"/>
    </source>
</evidence>
<evidence type="ECO:0000256" key="4">
    <source>
        <dbReference type="ARBA" id="ARBA00022630"/>
    </source>
</evidence>
<keyword evidence="7" id="KW-0521">NADP</keyword>
<comment type="similarity">
    <text evidence="12">Belongs to the dus family.</text>
</comment>
<dbReference type="PROSITE" id="PS01136">
    <property type="entry name" value="UPF0034"/>
    <property type="match status" value="1"/>
</dbReference>
<dbReference type="GO" id="GO:0050660">
    <property type="term" value="F:flavin adenine dinucleotide binding"/>
    <property type="evidence" value="ECO:0007669"/>
    <property type="project" value="InterPro"/>
</dbReference>
<dbReference type="GO" id="GO:0017150">
    <property type="term" value="F:tRNA dihydrouridine synthase activity"/>
    <property type="evidence" value="ECO:0007669"/>
    <property type="project" value="InterPro"/>
</dbReference>
<feature type="binding site" evidence="14">
    <location>
        <position position="151"/>
    </location>
    <ligand>
        <name>FMN</name>
        <dbReference type="ChEBI" id="CHEBI:58210"/>
    </ligand>
</feature>
<organism evidence="17 18">
    <name type="scientific">Tautonia sociabilis</name>
    <dbReference type="NCBI Taxonomy" id="2080755"/>
    <lineage>
        <taxon>Bacteria</taxon>
        <taxon>Pseudomonadati</taxon>
        <taxon>Planctomycetota</taxon>
        <taxon>Planctomycetia</taxon>
        <taxon>Isosphaerales</taxon>
        <taxon>Isosphaeraceae</taxon>
        <taxon>Tautonia</taxon>
    </lineage>
</organism>
<feature type="binding site" evidence="14">
    <location>
        <position position="82"/>
    </location>
    <ligand>
        <name>FMN</name>
        <dbReference type="ChEBI" id="CHEBI:58210"/>
    </ligand>
</feature>
<feature type="binding site" evidence="14">
    <location>
        <begin position="237"/>
        <end position="238"/>
    </location>
    <ligand>
        <name>FMN</name>
        <dbReference type="ChEBI" id="CHEBI:58210"/>
    </ligand>
</feature>
<evidence type="ECO:0000256" key="8">
    <source>
        <dbReference type="ARBA" id="ARBA00022884"/>
    </source>
</evidence>
<reference evidence="17 18" key="1">
    <citation type="submission" date="2018-12" db="EMBL/GenBank/DDBJ databases">
        <authorList>
            <person name="Toschakov S.V."/>
        </authorList>
    </citation>
    <scope>NUCLEOTIDE SEQUENCE [LARGE SCALE GENOMIC DNA]</scope>
    <source>
        <strain evidence="17 18">GM2012</strain>
    </source>
</reference>
<keyword evidence="6 12" id="KW-0819">tRNA processing</keyword>
<dbReference type="InterPro" id="IPR004652">
    <property type="entry name" value="DusB-like"/>
</dbReference>
<feature type="binding site" evidence="14">
    <location>
        <position position="181"/>
    </location>
    <ligand>
        <name>FMN</name>
        <dbReference type="ChEBI" id="CHEBI:58210"/>
    </ligand>
</feature>
<evidence type="ECO:0000256" key="5">
    <source>
        <dbReference type="ARBA" id="ARBA00022643"/>
    </source>
</evidence>
<dbReference type="AlphaFoldDB" id="A0A432MPP2"/>
<dbReference type="SUPFAM" id="SSF51395">
    <property type="entry name" value="FMN-linked oxidoreductases"/>
    <property type="match status" value="1"/>
</dbReference>
<evidence type="ECO:0000256" key="6">
    <source>
        <dbReference type="ARBA" id="ARBA00022694"/>
    </source>
</evidence>
<evidence type="ECO:0000256" key="13">
    <source>
        <dbReference type="PIRSR" id="PIRSR006621-1"/>
    </source>
</evidence>
<dbReference type="Pfam" id="PF01207">
    <property type="entry name" value="Dus"/>
    <property type="match status" value="1"/>
</dbReference>
<proteinExistence type="inferred from homology"/>
<feature type="active site" description="Proton donor" evidence="13">
    <location>
        <position position="112"/>
    </location>
</feature>
<evidence type="ECO:0000256" key="12">
    <source>
        <dbReference type="PIRNR" id="PIRNR006621"/>
    </source>
</evidence>
<dbReference type="EMBL" id="RYZH01000004">
    <property type="protein sequence ID" value="RUL89229.1"/>
    <property type="molecule type" value="Genomic_DNA"/>
</dbReference>
<dbReference type="InterPro" id="IPR018517">
    <property type="entry name" value="tRNA_hU_synthase_CS"/>
</dbReference>
<comment type="caution">
    <text evidence="17">The sequence shown here is derived from an EMBL/GenBank/DDBJ whole genome shotgun (WGS) entry which is preliminary data.</text>
</comment>
<dbReference type="GO" id="GO:0000049">
    <property type="term" value="F:tRNA binding"/>
    <property type="evidence" value="ECO:0007669"/>
    <property type="project" value="UniProtKB-KW"/>
</dbReference>
<dbReference type="Gene3D" id="1.10.1200.80">
    <property type="entry name" value="Putative flavin oxidoreducatase, domain 2"/>
    <property type="match status" value="1"/>
</dbReference>
<dbReference type="InterPro" id="IPR024036">
    <property type="entry name" value="tRNA-dHydroUridine_Synthase_C"/>
</dbReference>
<dbReference type="InterPro" id="IPR001269">
    <property type="entry name" value="DUS_fam"/>
</dbReference>
<comment type="catalytic activity">
    <reaction evidence="10">
        <text>a 5,6-dihydrouridine in tRNA + NADP(+) = a uridine in tRNA + NADPH + H(+)</text>
        <dbReference type="Rhea" id="RHEA:23624"/>
        <dbReference type="Rhea" id="RHEA-COMP:13339"/>
        <dbReference type="Rhea" id="RHEA-COMP:13887"/>
        <dbReference type="ChEBI" id="CHEBI:15378"/>
        <dbReference type="ChEBI" id="CHEBI:57783"/>
        <dbReference type="ChEBI" id="CHEBI:58349"/>
        <dbReference type="ChEBI" id="CHEBI:65315"/>
        <dbReference type="ChEBI" id="CHEBI:74443"/>
    </reaction>
</comment>
<keyword evidence="5 12" id="KW-0288">FMN</keyword>
<reference evidence="17 18" key="2">
    <citation type="submission" date="2019-01" db="EMBL/GenBank/DDBJ databases">
        <title>Tautonia sociabilis, a novel thermotolerant planctomycete of Isosphaeraceae family, isolated from a 4000 m deep subterranean habitat.</title>
        <authorList>
            <person name="Kovaleva O.L."/>
            <person name="Elcheninov A.G."/>
            <person name="Van Heerden E."/>
            <person name="Toshchakov S.V."/>
            <person name="Novikov A."/>
            <person name="Bonch-Osmolovskaya E.A."/>
            <person name="Kublanov I.V."/>
        </authorList>
    </citation>
    <scope>NUCLEOTIDE SEQUENCE [LARGE SCALE GENOMIC DNA]</scope>
    <source>
        <strain evidence="17 18">GM2012</strain>
    </source>
</reference>
<evidence type="ECO:0000313" key="18">
    <source>
        <dbReference type="Proteomes" id="UP000280296"/>
    </source>
</evidence>
<feature type="domain" description="DUS-like FMN-binding" evidence="16">
    <location>
        <begin position="25"/>
        <end position="309"/>
    </location>
</feature>
<dbReference type="CDD" id="cd02801">
    <property type="entry name" value="DUS_like_FMN"/>
    <property type="match status" value="1"/>
</dbReference>
<keyword evidence="3" id="KW-0820">tRNA-binding</keyword>
<evidence type="ECO:0000256" key="3">
    <source>
        <dbReference type="ARBA" id="ARBA00022555"/>
    </source>
</evidence>
<comment type="function">
    <text evidence="2 12">Catalyzes the synthesis of 5,6-dihydrouridine (D), a modified base found in the D-loop of most tRNAs, via the reduction of the C5-C6 double bond in target uridines.</text>
</comment>